<feature type="transmembrane region" description="Helical" evidence="7">
    <location>
        <begin position="495"/>
        <end position="515"/>
    </location>
</feature>
<evidence type="ECO:0000256" key="5">
    <source>
        <dbReference type="ARBA" id="ARBA00023136"/>
    </source>
</evidence>
<dbReference type="Proteomes" id="UP001195483">
    <property type="component" value="Unassembled WGS sequence"/>
</dbReference>
<feature type="transmembrane region" description="Helical" evidence="7">
    <location>
        <begin position="134"/>
        <end position="155"/>
    </location>
</feature>
<evidence type="ECO:0000256" key="1">
    <source>
        <dbReference type="ARBA" id="ARBA00004141"/>
    </source>
</evidence>
<feature type="transmembrane region" description="Helical" evidence="7">
    <location>
        <begin position="227"/>
        <end position="246"/>
    </location>
</feature>
<feature type="compositionally biased region" description="Polar residues" evidence="6">
    <location>
        <begin position="41"/>
        <end position="59"/>
    </location>
</feature>
<feature type="transmembrane region" description="Helical" evidence="7">
    <location>
        <begin position="457"/>
        <end position="474"/>
    </location>
</feature>
<comment type="caution">
    <text evidence="8">The sequence shown here is derived from an EMBL/GenBank/DDBJ whole genome shotgun (WGS) entry which is preliminary data.</text>
</comment>
<dbReference type="InterPro" id="IPR051951">
    <property type="entry name" value="UNC-93_regulatory"/>
</dbReference>
<dbReference type="EMBL" id="JAEAOA010000334">
    <property type="protein sequence ID" value="KAK3585379.1"/>
    <property type="molecule type" value="Genomic_DNA"/>
</dbReference>
<feature type="transmembrane region" description="Helical" evidence="7">
    <location>
        <begin position="162"/>
        <end position="180"/>
    </location>
</feature>
<accession>A0AAE0S580</accession>
<sequence>MDDKSDTSEITREKLFATVPSMEENHPNSPISLCHYPPSPRVSTSYQPETSPPSLSDVSVNKARRRSTINSYNLVNYYALPRDPQTLKAIRQMTEGKAMKNVIVLGVAFMFANTAFVSLQSLQSIMNSEGGVGVVSLSCIYATTVISCLLAPWLIRKLTSKWTMTIAFFLFTGYFAGNFYPKHFMLIPLGLTLGFLTGPLWSAQATFITTVALTYSQHAHIFDQDVVVNKFMGIFCGFYRSSYIWGNLITTLMLSNNQTLRTEEYELDFNRSITRNVCGAVDCTVSTPDAEVEKFDISNSPYVTEIPDDTKYMLLSIYLGCGVMGAVVLMVLLDNNTVTSKSLNSNFSLTTKELILATIKMLKDSRCQLLIPLGLFVGLEQGFIFGDFTKSYVNCTLGIHSVGPILMCFGAVSAISSIVIGCVAEHIKRFAFITAGATFNAGILIVMWLWKPVPTDIPNFFVVSACIGLCDAIWQTQTYTLFGVLFQDKQEAAFASYRMFFSTGCAVSFGYSYFLCVETKVYILAAMLALALLLYSVIEMKVQLQSQHIKDIVAL</sequence>
<feature type="transmembrane region" description="Helical" evidence="7">
    <location>
        <begin position="398"/>
        <end position="423"/>
    </location>
</feature>
<evidence type="ECO:0000313" key="9">
    <source>
        <dbReference type="Proteomes" id="UP001195483"/>
    </source>
</evidence>
<comment type="similarity">
    <text evidence="2">Belongs to the unc-93 family.</text>
</comment>
<reference evidence="8" key="3">
    <citation type="submission" date="2023-05" db="EMBL/GenBank/DDBJ databases">
        <authorList>
            <person name="Smith C.H."/>
        </authorList>
    </citation>
    <scope>NUCLEOTIDE SEQUENCE</scope>
    <source>
        <strain evidence="8">CHS0354</strain>
        <tissue evidence="8">Mantle</tissue>
    </source>
</reference>
<evidence type="ECO:0000256" key="7">
    <source>
        <dbReference type="SAM" id="Phobius"/>
    </source>
</evidence>
<dbReference type="PANTHER" id="PTHR19444:SF13">
    <property type="entry name" value="PROTEIN UNC-93 HOMOLOG A"/>
    <property type="match status" value="1"/>
</dbReference>
<dbReference type="PANTHER" id="PTHR19444">
    <property type="entry name" value="UNC-93 RELATED"/>
    <property type="match status" value="1"/>
</dbReference>
<dbReference type="SUPFAM" id="SSF103473">
    <property type="entry name" value="MFS general substrate transporter"/>
    <property type="match status" value="2"/>
</dbReference>
<dbReference type="Pfam" id="PF05978">
    <property type="entry name" value="UNC-93"/>
    <property type="match status" value="1"/>
</dbReference>
<dbReference type="AlphaFoldDB" id="A0AAE0S580"/>
<feature type="transmembrane region" description="Helical" evidence="7">
    <location>
        <begin position="312"/>
        <end position="333"/>
    </location>
</feature>
<gene>
    <name evidence="8" type="ORF">CHS0354_004660</name>
</gene>
<keyword evidence="9" id="KW-1185">Reference proteome</keyword>
<proteinExistence type="inferred from homology"/>
<feature type="transmembrane region" description="Helical" evidence="7">
    <location>
        <begin position="186"/>
        <end position="215"/>
    </location>
</feature>
<feature type="compositionally biased region" description="Basic and acidic residues" evidence="6">
    <location>
        <begin position="1"/>
        <end position="15"/>
    </location>
</feature>
<dbReference type="GO" id="GO:0016020">
    <property type="term" value="C:membrane"/>
    <property type="evidence" value="ECO:0007669"/>
    <property type="project" value="UniProtKB-SubCell"/>
</dbReference>
<dbReference type="Gene3D" id="1.20.1250.20">
    <property type="entry name" value="MFS general substrate transporter like domains"/>
    <property type="match status" value="1"/>
</dbReference>
<dbReference type="InterPro" id="IPR010291">
    <property type="entry name" value="Ion_channel_UNC-93"/>
</dbReference>
<evidence type="ECO:0000256" key="4">
    <source>
        <dbReference type="ARBA" id="ARBA00022989"/>
    </source>
</evidence>
<evidence type="ECO:0000313" key="8">
    <source>
        <dbReference type="EMBL" id="KAK3585379.1"/>
    </source>
</evidence>
<keyword evidence="5 7" id="KW-0472">Membrane</keyword>
<comment type="subcellular location">
    <subcellularLocation>
        <location evidence="1">Membrane</location>
        <topology evidence="1">Multi-pass membrane protein</topology>
    </subcellularLocation>
</comment>
<feature type="region of interest" description="Disordered" evidence="6">
    <location>
        <begin position="1"/>
        <end position="60"/>
    </location>
</feature>
<evidence type="ECO:0008006" key="10">
    <source>
        <dbReference type="Google" id="ProtNLM"/>
    </source>
</evidence>
<feature type="transmembrane region" description="Helical" evidence="7">
    <location>
        <begin position="369"/>
        <end position="386"/>
    </location>
</feature>
<evidence type="ECO:0000256" key="3">
    <source>
        <dbReference type="ARBA" id="ARBA00022692"/>
    </source>
</evidence>
<feature type="transmembrane region" description="Helical" evidence="7">
    <location>
        <begin position="430"/>
        <end position="451"/>
    </location>
</feature>
<reference evidence="8" key="1">
    <citation type="journal article" date="2021" name="Genome Biol. Evol.">
        <title>A High-Quality Reference Genome for a Parasitic Bivalve with Doubly Uniparental Inheritance (Bivalvia: Unionida).</title>
        <authorList>
            <person name="Smith C.H."/>
        </authorList>
    </citation>
    <scope>NUCLEOTIDE SEQUENCE</scope>
    <source>
        <strain evidence="8">CHS0354</strain>
    </source>
</reference>
<reference evidence="8" key="2">
    <citation type="journal article" date="2021" name="Genome Biol. Evol.">
        <title>Developing a high-quality reference genome for a parasitic bivalve with doubly uniparental inheritance (Bivalvia: Unionida).</title>
        <authorList>
            <person name="Smith C.H."/>
        </authorList>
    </citation>
    <scope>NUCLEOTIDE SEQUENCE</scope>
    <source>
        <strain evidence="8">CHS0354</strain>
        <tissue evidence="8">Mantle</tissue>
    </source>
</reference>
<name>A0AAE0S580_9BIVA</name>
<feature type="transmembrane region" description="Helical" evidence="7">
    <location>
        <begin position="102"/>
        <end position="122"/>
    </location>
</feature>
<keyword evidence="4 7" id="KW-1133">Transmembrane helix</keyword>
<protein>
    <recommendedName>
        <fullName evidence="10">UNC93-like protein</fullName>
    </recommendedName>
</protein>
<dbReference type="InterPro" id="IPR036259">
    <property type="entry name" value="MFS_trans_sf"/>
</dbReference>
<keyword evidence="3 7" id="KW-0812">Transmembrane</keyword>
<organism evidence="8 9">
    <name type="scientific">Potamilus streckersoni</name>
    <dbReference type="NCBI Taxonomy" id="2493646"/>
    <lineage>
        <taxon>Eukaryota</taxon>
        <taxon>Metazoa</taxon>
        <taxon>Spiralia</taxon>
        <taxon>Lophotrochozoa</taxon>
        <taxon>Mollusca</taxon>
        <taxon>Bivalvia</taxon>
        <taxon>Autobranchia</taxon>
        <taxon>Heteroconchia</taxon>
        <taxon>Palaeoheterodonta</taxon>
        <taxon>Unionida</taxon>
        <taxon>Unionoidea</taxon>
        <taxon>Unionidae</taxon>
        <taxon>Ambleminae</taxon>
        <taxon>Lampsilini</taxon>
        <taxon>Potamilus</taxon>
    </lineage>
</organism>
<evidence type="ECO:0000256" key="6">
    <source>
        <dbReference type="SAM" id="MobiDB-lite"/>
    </source>
</evidence>
<evidence type="ECO:0000256" key="2">
    <source>
        <dbReference type="ARBA" id="ARBA00009172"/>
    </source>
</evidence>
<feature type="transmembrane region" description="Helical" evidence="7">
    <location>
        <begin position="521"/>
        <end position="538"/>
    </location>
</feature>